<feature type="coiled-coil region" evidence="3">
    <location>
        <begin position="152"/>
        <end position="179"/>
    </location>
</feature>
<dbReference type="AlphaFoldDB" id="W4VNN9"/>
<dbReference type="PANTHER" id="PTHR43531:SF11">
    <property type="entry name" value="METHYL-ACCEPTING CHEMOTAXIS PROTEIN 3"/>
    <property type="match status" value="1"/>
</dbReference>
<keyword evidence="4" id="KW-0812">Transmembrane</keyword>
<comment type="caution">
    <text evidence="5">The sequence shown here is derived from an EMBL/GenBank/DDBJ whole genome shotgun (WGS) entry which is preliminary data.</text>
</comment>
<protein>
    <recommendedName>
        <fullName evidence="7">Methyl-accepting chemotaxis protein</fullName>
    </recommendedName>
</protein>
<evidence type="ECO:0000256" key="1">
    <source>
        <dbReference type="ARBA" id="ARBA00022500"/>
    </source>
</evidence>
<evidence type="ECO:0000313" key="5">
    <source>
        <dbReference type="EMBL" id="GAE94428.1"/>
    </source>
</evidence>
<dbReference type="Proteomes" id="UP000019102">
    <property type="component" value="Unassembled WGS sequence"/>
</dbReference>
<dbReference type="PANTHER" id="PTHR43531">
    <property type="entry name" value="PROTEIN ICFG"/>
    <property type="match status" value="1"/>
</dbReference>
<dbReference type="GO" id="GO:0005886">
    <property type="term" value="C:plasma membrane"/>
    <property type="evidence" value="ECO:0007669"/>
    <property type="project" value="TreeGrafter"/>
</dbReference>
<evidence type="ECO:0000313" key="6">
    <source>
        <dbReference type="Proteomes" id="UP000019102"/>
    </source>
</evidence>
<dbReference type="GO" id="GO:0004888">
    <property type="term" value="F:transmembrane signaling receptor activity"/>
    <property type="evidence" value="ECO:0007669"/>
    <property type="project" value="TreeGrafter"/>
</dbReference>
<organism evidence="5 6">
    <name type="scientific">Gracilibacillus boraciitolerans JCM 21714</name>
    <dbReference type="NCBI Taxonomy" id="1298598"/>
    <lineage>
        <taxon>Bacteria</taxon>
        <taxon>Bacillati</taxon>
        <taxon>Bacillota</taxon>
        <taxon>Bacilli</taxon>
        <taxon>Bacillales</taxon>
        <taxon>Bacillaceae</taxon>
        <taxon>Gracilibacillus</taxon>
    </lineage>
</organism>
<dbReference type="STRING" id="1298598.JCM21714_3584"/>
<dbReference type="Gene3D" id="6.10.340.10">
    <property type="match status" value="1"/>
</dbReference>
<dbReference type="eggNOG" id="COG0840">
    <property type="taxonomic scope" value="Bacteria"/>
</dbReference>
<evidence type="ECO:0000256" key="4">
    <source>
        <dbReference type="SAM" id="Phobius"/>
    </source>
</evidence>
<feature type="transmembrane region" description="Helical" evidence="4">
    <location>
        <begin position="12"/>
        <end position="33"/>
    </location>
</feature>
<feature type="transmembrane region" description="Helical" evidence="4">
    <location>
        <begin position="190"/>
        <end position="214"/>
    </location>
</feature>
<evidence type="ECO:0000256" key="3">
    <source>
        <dbReference type="SAM" id="Coils"/>
    </source>
</evidence>
<keyword evidence="3" id="KW-0175">Coiled coil</keyword>
<sequence>MKKLLKDRKLSTKLYSILGLAIIVIIVSSALLMNTILTVSDDLKQQLYDDLYQPSSNLLNADRDLYQSDQALITSFLDEGNKEEYMSVYEENVQQVEEQMKNVEAILKNNTNLDQSVTEKHFASFNASFDRWKNISESIFQSTDRVMINSLLDNMREEFDLARNEIDLLQQELEATTTVTLEEIEQTTNIIFIFFIIVILIFIGLLFLLSFLLIKQITKPISQLVDVNEQIANGNLNIERLMMIEKMRSEAWLKVPIV</sequence>
<keyword evidence="1" id="KW-0145">Chemotaxis</keyword>
<reference evidence="5 6" key="1">
    <citation type="journal article" date="2014" name="Genome Announc.">
        <title>Draft Genome Sequence of the Boron-Tolerant and Moderately Halotolerant Bacterium Gracilibacillus boraciitolerans JCM 21714T.</title>
        <authorList>
            <person name="Ahmed I."/>
            <person name="Oshima K."/>
            <person name="Suda W."/>
            <person name="Kitamura K."/>
            <person name="Iida T."/>
            <person name="Ohmori Y."/>
            <person name="Fujiwara T."/>
            <person name="Hattori M."/>
            <person name="Ohkuma M."/>
        </authorList>
    </citation>
    <scope>NUCLEOTIDE SEQUENCE [LARGE SCALE GENOMIC DNA]</scope>
    <source>
        <strain evidence="5 6">JCM 21714</strain>
    </source>
</reference>
<keyword evidence="6" id="KW-1185">Reference proteome</keyword>
<dbReference type="InterPro" id="IPR051310">
    <property type="entry name" value="MCP_chemotaxis"/>
</dbReference>
<dbReference type="RefSeq" id="WP_052000642.1">
    <property type="nucleotide sequence ID" value="NZ_BAVS01000024.1"/>
</dbReference>
<keyword evidence="4" id="KW-0472">Membrane</keyword>
<feature type="coiled-coil region" evidence="3">
    <location>
        <begin position="86"/>
        <end position="113"/>
    </location>
</feature>
<evidence type="ECO:0000256" key="2">
    <source>
        <dbReference type="ARBA" id="ARBA00029447"/>
    </source>
</evidence>
<proteinExistence type="inferred from homology"/>
<keyword evidence="4" id="KW-1133">Transmembrane helix</keyword>
<dbReference type="GO" id="GO:0006935">
    <property type="term" value="P:chemotaxis"/>
    <property type="evidence" value="ECO:0007669"/>
    <property type="project" value="UniProtKB-KW"/>
</dbReference>
<dbReference type="EMBL" id="BAVS01000024">
    <property type="protein sequence ID" value="GAE94428.1"/>
    <property type="molecule type" value="Genomic_DNA"/>
</dbReference>
<comment type="similarity">
    <text evidence="2">Belongs to the methyl-accepting chemotaxis (MCP) protein family.</text>
</comment>
<accession>W4VNN9</accession>
<evidence type="ECO:0008006" key="7">
    <source>
        <dbReference type="Google" id="ProtNLM"/>
    </source>
</evidence>
<gene>
    <name evidence="5" type="ORF">JCM21714_3584</name>
</gene>
<name>W4VNN9_9BACI</name>